<reference evidence="2" key="1">
    <citation type="journal article" date="2014" name="Science">
        <title>Ancient hybridizations among the ancestral genomes of bread wheat.</title>
        <authorList>
            <consortium name="International Wheat Genome Sequencing Consortium,"/>
            <person name="Marcussen T."/>
            <person name="Sandve S.R."/>
            <person name="Heier L."/>
            <person name="Spannagl M."/>
            <person name="Pfeifer M."/>
            <person name="Jakobsen K.S."/>
            <person name="Wulff B.B."/>
            <person name="Steuernagel B."/>
            <person name="Mayer K.F."/>
            <person name="Olsen O.A."/>
        </authorList>
    </citation>
    <scope>NUCLEOTIDE SEQUENCE [LARGE SCALE GENOMIC DNA]</scope>
    <source>
        <strain evidence="2">cv. AL8/78</strain>
    </source>
</reference>
<reference evidence="1" key="3">
    <citation type="journal article" date="2017" name="Nature">
        <title>Genome sequence of the progenitor of the wheat D genome Aegilops tauschii.</title>
        <authorList>
            <person name="Luo M.C."/>
            <person name="Gu Y.Q."/>
            <person name="Puiu D."/>
            <person name="Wang H."/>
            <person name="Twardziok S.O."/>
            <person name="Deal K.R."/>
            <person name="Huo N."/>
            <person name="Zhu T."/>
            <person name="Wang L."/>
            <person name="Wang Y."/>
            <person name="McGuire P.E."/>
            <person name="Liu S."/>
            <person name="Long H."/>
            <person name="Ramasamy R.K."/>
            <person name="Rodriguez J.C."/>
            <person name="Van S.L."/>
            <person name="Yuan L."/>
            <person name="Wang Z."/>
            <person name="Xia Z."/>
            <person name="Xiao L."/>
            <person name="Anderson O.D."/>
            <person name="Ouyang S."/>
            <person name="Liang Y."/>
            <person name="Zimin A.V."/>
            <person name="Pertea G."/>
            <person name="Qi P."/>
            <person name="Bennetzen J.L."/>
            <person name="Dai X."/>
            <person name="Dawson M.W."/>
            <person name="Muller H.G."/>
            <person name="Kugler K."/>
            <person name="Rivarola-Duarte L."/>
            <person name="Spannagl M."/>
            <person name="Mayer K.F.X."/>
            <person name="Lu F.H."/>
            <person name="Bevan M.W."/>
            <person name="Leroy P."/>
            <person name="Li P."/>
            <person name="You F.M."/>
            <person name="Sun Q."/>
            <person name="Liu Z."/>
            <person name="Lyons E."/>
            <person name="Wicker T."/>
            <person name="Salzberg S.L."/>
            <person name="Devos K.M."/>
            <person name="Dvorak J."/>
        </authorList>
    </citation>
    <scope>NUCLEOTIDE SEQUENCE [LARGE SCALE GENOMIC DNA]</scope>
    <source>
        <strain evidence="1">cv. AL8/78</strain>
    </source>
</reference>
<dbReference type="Gramene" id="AET2Gv20116700.37">
    <property type="protein sequence ID" value="AET2Gv20116700.37"/>
    <property type="gene ID" value="AET2Gv20116700"/>
</dbReference>
<name>A0A453AFJ5_AEGTS</name>
<dbReference type="Proteomes" id="UP000015105">
    <property type="component" value="Chromosome 2D"/>
</dbReference>
<reference evidence="1" key="4">
    <citation type="submission" date="2019-03" db="UniProtKB">
        <authorList>
            <consortium name="EnsemblPlants"/>
        </authorList>
    </citation>
    <scope>IDENTIFICATION</scope>
</reference>
<proteinExistence type="predicted"/>
<evidence type="ECO:0000313" key="1">
    <source>
        <dbReference type="EnsemblPlants" id="AET2Gv20116700.37"/>
    </source>
</evidence>
<sequence>MVVIGSTKGPVLCPNLNAYVISKEDSLYSVLKIMALLRPEEPSSVKEETPLPEKSDSSPNVICGKIPYAVQDSKTVSTIEIDLTNDSAIWKKFETFVLNKQERCMGCYSIS</sequence>
<reference evidence="2" key="2">
    <citation type="journal article" date="2017" name="Nat. Plants">
        <title>The Aegilops tauschii genome reveals multiple impacts of transposons.</title>
        <authorList>
            <person name="Zhao G."/>
            <person name="Zou C."/>
            <person name="Li K."/>
            <person name="Wang K."/>
            <person name="Li T."/>
            <person name="Gao L."/>
            <person name="Zhang X."/>
            <person name="Wang H."/>
            <person name="Yang Z."/>
            <person name="Liu X."/>
            <person name="Jiang W."/>
            <person name="Mao L."/>
            <person name="Kong X."/>
            <person name="Jiao Y."/>
            <person name="Jia J."/>
        </authorList>
    </citation>
    <scope>NUCLEOTIDE SEQUENCE [LARGE SCALE GENOMIC DNA]</scope>
    <source>
        <strain evidence="2">cv. AL8/78</strain>
    </source>
</reference>
<dbReference type="AlphaFoldDB" id="A0A453AFJ5"/>
<accession>A0A453AFJ5</accession>
<reference evidence="1" key="5">
    <citation type="journal article" date="2021" name="G3 (Bethesda)">
        <title>Aegilops tauschii genome assembly Aet v5.0 features greater sequence contiguity and improved annotation.</title>
        <authorList>
            <person name="Wang L."/>
            <person name="Zhu T."/>
            <person name="Rodriguez J.C."/>
            <person name="Deal K.R."/>
            <person name="Dubcovsky J."/>
            <person name="McGuire P.E."/>
            <person name="Lux T."/>
            <person name="Spannagl M."/>
            <person name="Mayer K.F.X."/>
            <person name="Baldrich P."/>
            <person name="Meyers B.C."/>
            <person name="Huo N."/>
            <person name="Gu Y.Q."/>
            <person name="Zhou H."/>
            <person name="Devos K.M."/>
            <person name="Bennetzen J.L."/>
            <person name="Unver T."/>
            <person name="Budak H."/>
            <person name="Gulick P.J."/>
            <person name="Galiba G."/>
            <person name="Kalapos B."/>
            <person name="Nelson D.R."/>
            <person name="Li P."/>
            <person name="You F.M."/>
            <person name="Luo M.C."/>
            <person name="Dvorak J."/>
        </authorList>
    </citation>
    <scope>NUCLEOTIDE SEQUENCE [LARGE SCALE GENOMIC DNA]</scope>
    <source>
        <strain evidence="1">cv. AL8/78</strain>
    </source>
</reference>
<dbReference type="EnsemblPlants" id="AET2Gv20116700.37">
    <property type="protein sequence ID" value="AET2Gv20116700.37"/>
    <property type="gene ID" value="AET2Gv20116700"/>
</dbReference>
<protein>
    <submittedName>
        <fullName evidence="1">Uncharacterized protein</fullName>
    </submittedName>
</protein>
<keyword evidence="2" id="KW-1185">Reference proteome</keyword>
<evidence type="ECO:0000313" key="2">
    <source>
        <dbReference type="Proteomes" id="UP000015105"/>
    </source>
</evidence>
<organism evidence="1 2">
    <name type="scientific">Aegilops tauschii subsp. strangulata</name>
    <name type="common">Goatgrass</name>
    <dbReference type="NCBI Taxonomy" id="200361"/>
    <lineage>
        <taxon>Eukaryota</taxon>
        <taxon>Viridiplantae</taxon>
        <taxon>Streptophyta</taxon>
        <taxon>Embryophyta</taxon>
        <taxon>Tracheophyta</taxon>
        <taxon>Spermatophyta</taxon>
        <taxon>Magnoliopsida</taxon>
        <taxon>Liliopsida</taxon>
        <taxon>Poales</taxon>
        <taxon>Poaceae</taxon>
        <taxon>BOP clade</taxon>
        <taxon>Pooideae</taxon>
        <taxon>Triticodae</taxon>
        <taxon>Triticeae</taxon>
        <taxon>Triticinae</taxon>
        <taxon>Aegilops</taxon>
    </lineage>
</organism>